<dbReference type="Gene3D" id="1.10.30.50">
    <property type="match status" value="1"/>
</dbReference>
<dbReference type="CDD" id="cd00085">
    <property type="entry name" value="HNHc"/>
    <property type="match status" value="1"/>
</dbReference>
<keyword evidence="2" id="KW-0540">Nuclease</keyword>
<dbReference type="InterPro" id="IPR002711">
    <property type="entry name" value="HNH"/>
</dbReference>
<accession>I0S5A9</accession>
<dbReference type="Pfam" id="PF01844">
    <property type="entry name" value="HNH"/>
    <property type="match status" value="1"/>
</dbReference>
<evidence type="ECO:0000313" key="2">
    <source>
        <dbReference type="EMBL" id="EID18562.1"/>
    </source>
</evidence>
<sequence length="256" mass="29954">MQTLTTELRLCPYCINAKSLSEFDRRGNGTFRTECKPCRSRIRKGERMVKATPEHIKLIQYMDLTTATLLLRVHPMKVCTECDLLLDLNLFGPDSKGMFGKRNVCFVCHAMKNMKWREENPERQKAAEDAWYERNPGYPKIKKQRRRARERDLWIEDVYESDLILRDGPLCSFCGEAPELIHVDHFWPLDLDGYNCRENMLISCSTCNTQKGAKEPQAFINRQIRLGRKVQLSDRVVNLLSRADDMEYQTTIRRLG</sequence>
<keyword evidence="2" id="KW-0378">Hydrolase</keyword>
<comment type="caution">
    <text evidence="2">The sequence shown here is derived from an EMBL/GenBank/DDBJ whole genome shotgun (WGS) entry which is preliminary data.</text>
</comment>
<dbReference type="InterPro" id="IPR003615">
    <property type="entry name" value="HNH_nuc"/>
</dbReference>
<organism evidence="2 3">
    <name type="scientific">Streptococcus anginosus subsp. whileyi CCUG 39159</name>
    <dbReference type="NCBI Taxonomy" id="1095729"/>
    <lineage>
        <taxon>Bacteria</taxon>
        <taxon>Bacillati</taxon>
        <taxon>Bacillota</taxon>
        <taxon>Bacilli</taxon>
        <taxon>Lactobacillales</taxon>
        <taxon>Streptococcaceae</taxon>
        <taxon>Streptococcus</taxon>
        <taxon>Streptococcus anginosus group</taxon>
    </lineage>
</organism>
<dbReference type="SMART" id="SM00507">
    <property type="entry name" value="HNHc"/>
    <property type="match status" value="1"/>
</dbReference>
<evidence type="ECO:0000313" key="3">
    <source>
        <dbReference type="Proteomes" id="UP000003245"/>
    </source>
</evidence>
<dbReference type="GO" id="GO:0004519">
    <property type="term" value="F:endonuclease activity"/>
    <property type="evidence" value="ECO:0007669"/>
    <property type="project" value="UniProtKB-KW"/>
</dbReference>
<dbReference type="AlphaFoldDB" id="I0S5A9"/>
<dbReference type="EMBL" id="AICP01000080">
    <property type="protein sequence ID" value="EID18562.1"/>
    <property type="molecule type" value="Genomic_DNA"/>
</dbReference>
<dbReference type="GO" id="GO:0003676">
    <property type="term" value="F:nucleic acid binding"/>
    <property type="evidence" value="ECO:0007669"/>
    <property type="project" value="InterPro"/>
</dbReference>
<reference evidence="2 3" key="1">
    <citation type="submission" date="2012-01" db="EMBL/GenBank/DDBJ databases">
        <authorList>
            <person name="Harkins D.M."/>
            <person name="Madupu R."/>
            <person name="Durkin A.S."/>
            <person name="Torralba M."/>
            <person name="Methe B."/>
            <person name="Sutton G.G."/>
            <person name="Nelson K.E."/>
        </authorList>
    </citation>
    <scope>NUCLEOTIDE SEQUENCE [LARGE SCALE GENOMIC DNA]</scope>
    <source>
        <strain evidence="2 3">CCUG 39159</strain>
    </source>
</reference>
<keyword evidence="3" id="KW-1185">Reference proteome</keyword>
<dbReference type="PATRIC" id="fig|1095729.3.peg.2236"/>
<feature type="domain" description="HNH nuclease" evidence="1">
    <location>
        <begin position="158"/>
        <end position="209"/>
    </location>
</feature>
<evidence type="ECO:0000259" key="1">
    <source>
        <dbReference type="SMART" id="SM00507"/>
    </source>
</evidence>
<keyword evidence="2" id="KW-0255">Endonuclease</keyword>
<proteinExistence type="predicted"/>
<dbReference type="Proteomes" id="UP000003245">
    <property type="component" value="Unassembled WGS sequence"/>
</dbReference>
<name>I0S5A9_STRAP</name>
<dbReference type="GO" id="GO:0008270">
    <property type="term" value="F:zinc ion binding"/>
    <property type="evidence" value="ECO:0007669"/>
    <property type="project" value="InterPro"/>
</dbReference>
<protein>
    <submittedName>
        <fullName evidence="2">HNH endonuclease domain protein</fullName>
    </submittedName>
</protein>
<gene>
    <name evidence="2" type="ORF">HMPREF1043_0151</name>
</gene>